<evidence type="ECO:0008006" key="4">
    <source>
        <dbReference type="Google" id="ProtNLM"/>
    </source>
</evidence>
<keyword evidence="3" id="KW-1185">Reference proteome</keyword>
<organism evidence="2 3">
    <name type="scientific">Flavilitoribacter nigricans (strain ATCC 23147 / DSM 23189 / NBRC 102662 / NCIMB 1420 / SS-2)</name>
    <name type="common">Lewinella nigricans</name>
    <dbReference type="NCBI Taxonomy" id="1122177"/>
    <lineage>
        <taxon>Bacteria</taxon>
        <taxon>Pseudomonadati</taxon>
        <taxon>Bacteroidota</taxon>
        <taxon>Saprospiria</taxon>
        <taxon>Saprospirales</taxon>
        <taxon>Lewinellaceae</taxon>
        <taxon>Flavilitoribacter</taxon>
    </lineage>
</organism>
<reference evidence="2 3" key="1">
    <citation type="submission" date="2017-10" db="EMBL/GenBank/DDBJ databases">
        <title>The draft genome sequence of Lewinella nigricans NBRC 102662.</title>
        <authorList>
            <person name="Wang K."/>
        </authorList>
    </citation>
    <scope>NUCLEOTIDE SEQUENCE [LARGE SCALE GENOMIC DNA]</scope>
    <source>
        <strain evidence="2 3">NBRC 102662</strain>
    </source>
</reference>
<feature type="chain" id="PRO_5011977008" description="DUF4142 domain-containing protein" evidence="1">
    <location>
        <begin position="22"/>
        <end position="170"/>
    </location>
</feature>
<dbReference type="EMBL" id="PDUD01000001">
    <property type="protein sequence ID" value="PHN08341.1"/>
    <property type="molecule type" value="Genomic_DNA"/>
</dbReference>
<dbReference type="AlphaFoldDB" id="A0A2D0NIM0"/>
<feature type="signal peptide" evidence="1">
    <location>
        <begin position="1"/>
        <end position="21"/>
    </location>
</feature>
<accession>A0A2D0NIM0</accession>
<comment type="caution">
    <text evidence="2">The sequence shown here is derived from an EMBL/GenBank/DDBJ whole genome shotgun (WGS) entry which is preliminary data.</text>
</comment>
<proteinExistence type="predicted"/>
<name>A0A2D0NIM0_FLAN2</name>
<sequence length="170" mass="19543">MKNFPAIIVLLLVFLGVTAFAVSDNQTEENPMPASADLLDRLTDEFQYLVDLSATAAERLDNHIHSQLALKIADNFQQQNRELCRLIIDRDIPAKREVSEEQRKAIVSLIPARDRALNARFESLLRAEFDSLETLINRHKGLIEEREILDFVDQVEITTDNFRNQIEILQ</sequence>
<evidence type="ECO:0000313" key="3">
    <source>
        <dbReference type="Proteomes" id="UP000223913"/>
    </source>
</evidence>
<dbReference type="Proteomes" id="UP000223913">
    <property type="component" value="Unassembled WGS sequence"/>
</dbReference>
<evidence type="ECO:0000256" key="1">
    <source>
        <dbReference type="SAM" id="SignalP"/>
    </source>
</evidence>
<gene>
    <name evidence="2" type="ORF">CRP01_00050</name>
</gene>
<keyword evidence="1" id="KW-0732">Signal</keyword>
<evidence type="ECO:0000313" key="2">
    <source>
        <dbReference type="EMBL" id="PHN08341.1"/>
    </source>
</evidence>
<protein>
    <recommendedName>
        <fullName evidence="4">DUF4142 domain-containing protein</fullName>
    </recommendedName>
</protein>